<accession>A0ABP0IVH3</accession>
<sequence>MMESPPVARPMQRCLLGVLVLAVSAWFKGFHAFINYPPQADRESKQMALISQRVAPTANKLVIKLPKAQGFQFTSDIPKERIIQPLALRLRQQKKRFWELSKAGHNVSEVFVRYEGKMPWKLVGEVAHSRGDFREAIRCQYNWLIKRSYKLYRKFRFWLPTEYPVQFGYTDTEGNIVPVDDGPLDLGTEPLEMKAMLQRCGFFPKEKPRKWRHIQQNIKDMSESKKDFHRKKAWFMKRHFNTRIEAHKWYDPRKYRGRYMHVQKFKRGIVAGTGPSR</sequence>
<organism evidence="1 2">
    <name type="scientific">Durusdinium trenchii</name>
    <dbReference type="NCBI Taxonomy" id="1381693"/>
    <lineage>
        <taxon>Eukaryota</taxon>
        <taxon>Sar</taxon>
        <taxon>Alveolata</taxon>
        <taxon>Dinophyceae</taxon>
        <taxon>Suessiales</taxon>
        <taxon>Symbiodiniaceae</taxon>
        <taxon>Durusdinium</taxon>
    </lineage>
</organism>
<proteinExistence type="predicted"/>
<dbReference type="Pfam" id="PF20133">
    <property type="entry name" value="HHL1-like"/>
    <property type="match status" value="1"/>
</dbReference>
<dbReference type="Proteomes" id="UP001642464">
    <property type="component" value="Unassembled WGS sequence"/>
</dbReference>
<dbReference type="EMBL" id="CAXAMM010005125">
    <property type="protein sequence ID" value="CAK9006096.1"/>
    <property type="molecule type" value="Genomic_DNA"/>
</dbReference>
<name>A0ABP0IVH3_9DINO</name>
<reference evidence="1 2" key="1">
    <citation type="submission" date="2024-02" db="EMBL/GenBank/DDBJ databases">
        <authorList>
            <person name="Chen Y."/>
            <person name="Shah S."/>
            <person name="Dougan E. K."/>
            <person name="Thang M."/>
            <person name="Chan C."/>
        </authorList>
    </citation>
    <scope>NUCLEOTIDE SEQUENCE [LARGE SCALE GENOMIC DNA]</scope>
</reference>
<evidence type="ECO:0000313" key="2">
    <source>
        <dbReference type="Proteomes" id="UP001642464"/>
    </source>
</evidence>
<gene>
    <name evidence="1" type="ORF">SCF082_LOCUS8883</name>
</gene>
<evidence type="ECO:0000313" key="1">
    <source>
        <dbReference type="EMBL" id="CAK9006096.1"/>
    </source>
</evidence>
<comment type="caution">
    <text evidence="1">The sequence shown here is derived from an EMBL/GenBank/DDBJ whole genome shotgun (WGS) entry which is preliminary data.</text>
</comment>
<protein>
    <submittedName>
        <fullName evidence="1">Uncharacterized protein</fullName>
    </submittedName>
</protein>
<keyword evidence="2" id="KW-1185">Reference proteome</keyword>
<dbReference type="InterPro" id="IPR045388">
    <property type="entry name" value="HHL1-like"/>
</dbReference>